<evidence type="ECO:0000259" key="1">
    <source>
        <dbReference type="PROSITE" id="PS51078"/>
    </source>
</evidence>
<dbReference type="GO" id="GO:0003700">
    <property type="term" value="F:DNA-binding transcription factor activity"/>
    <property type="evidence" value="ECO:0007669"/>
    <property type="project" value="TreeGrafter"/>
</dbReference>
<evidence type="ECO:0000313" key="2">
    <source>
        <dbReference type="EMBL" id="GAI45887.1"/>
    </source>
</evidence>
<dbReference type="AlphaFoldDB" id="X1NPB4"/>
<reference evidence="2" key="1">
    <citation type="journal article" date="2014" name="Front. Microbiol.">
        <title>High frequency of phylogenetically diverse reductive dehalogenase-homologous genes in deep subseafloor sedimentary metagenomes.</title>
        <authorList>
            <person name="Kawai M."/>
            <person name="Futagami T."/>
            <person name="Toyoda A."/>
            <person name="Takaki Y."/>
            <person name="Nishi S."/>
            <person name="Hori S."/>
            <person name="Arai W."/>
            <person name="Tsubouchi T."/>
            <person name="Morono Y."/>
            <person name="Uchiyama I."/>
            <person name="Ito T."/>
            <person name="Fujiyama A."/>
            <person name="Inagaki F."/>
            <person name="Takami H."/>
        </authorList>
    </citation>
    <scope>NUCLEOTIDE SEQUENCE</scope>
    <source>
        <strain evidence="2">Expedition CK06-06</strain>
    </source>
</reference>
<dbReference type="PANTHER" id="PTHR30136">
    <property type="entry name" value="HELIX-TURN-HELIX TRANSCRIPTIONAL REGULATOR, ICLR FAMILY"/>
    <property type="match status" value="1"/>
</dbReference>
<accession>X1NPB4</accession>
<dbReference type="InterPro" id="IPR050707">
    <property type="entry name" value="HTH_MetabolicPath_Reg"/>
</dbReference>
<dbReference type="PROSITE" id="PS51078">
    <property type="entry name" value="ICLR_ED"/>
    <property type="match status" value="1"/>
</dbReference>
<feature type="non-terminal residue" evidence="2">
    <location>
        <position position="1"/>
    </location>
</feature>
<dbReference type="InterPro" id="IPR029016">
    <property type="entry name" value="GAF-like_dom_sf"/>
</dbReference>
<dbReference type="GO" id="GO:0003677">
    <property type="term" value="F:DNA binding"/>
    <property type="evidence" value="ECO:0007669"/>
    <property type="project" value="TreeGrafter"/>
</dbReference>
<dbReference type="Gene3D" id="3.30.450.40">
    <property type="match status" value="1"/>
</dbReference>
<dbReference type="EMBL" id="BARV01026958">
    <property type="protein sequence ID" value="GAI45887.1"/>
    <property type="molecule type" value="Genomic_DNA"/>
</dbReference>
<gene>
    <name evidence="2" type="ORF">S06H3_43456</name>
</gene>
<dbReference type="Pfam" id="PF01614">
    <property type="entry name" value="IclR_C"/>
    <property type="match status" value="1"/>
</dbReference>
<sequence>NGYAYDDQQYAIGIRCLAAPVYNYENKVIAAINLTGHISTFTDEKVKIIKEKVLQAASEASRKMGCTPK</sequence>
<dbReference type="GO" id="GO:0045892">
    <property type="term" value="P:negative regulation of DNA-templated transcription"/>
    <property type="evidence" value="ECO:0007669"/>
    <property type="project" value="TreeGrafter"/>
</dbReference>
<protein>
    <recommendedName>
        <fullName evidence="1">IclR-ED domain-containing protein</fullName>
    </recommendedName>
</protein>
<organism evidence="2">
    <name type="scientific">marine sediment metagenome</name>
    <dbReference type="NCBI Taxonomy" id="412755"/>
    <lineage>
        <taxon>unclassified sequences</taxon>
        <taxon>metagenomes</taxon>
        <taxon>ecological metagenomes</taxon>
    </lineage>
</organism>
<dbReference type="InterPro" id="IPR014757">
    <property type="entry name" value="Tscrpt_reg_IclR_C"/>
</dbReference>
<name>X1NPB4_9ZZZZ</name>
<feature type="domain" description="IclR-ED" evidence="1">
    <location>
        <begin position="1"/>
        <end position="66"/>
    </location>
</feature>
<proteinExistence type="predicted"/>
<dbReference type="PANTHER" id="PTHR30136:SF35">
    <property type="entry name" value="HTH-TYPE TRANSCRIPTIONAL REGULATOR RV1719"/>
    <property type="match status" value="1"/>
</dbReference>
<dbReference type="SUPFAM" id="SSF55781">
    <property type="entry name" value="GAF domain-like"/>
    <property type="match status" value="1"/>
</dbReference>
<comment type="caution">
    <text evidence="2">The sequence shown here is derived from an EMBL/GenBank/DDBJ whole genome shotgun (WGS) entry which is preliminary data.</text>
</comment>